<reference evidence="2" key="1">
    <citation type="submission" date="2021-03" db="EMBL/GenBank/DDBJ databases">
        <title>Draft genome sequence of rust myrtle Austropuccinia psidii MF-1, a brazilian biotype.</title>
        <authorList>
            <person name="Quecine M.C."/>
            <person name="Pachon D.M.R."/>
            <person name="Bonatelli M.L."/>
            <person name="Correr F.H."/>
            <person name="Franceschini L.M."/>
            <person name="Leite T.F."/>
            <person name="Margarido G.R.A."/>
            <person name="Almeida C.A."/>
            <person name="Ferrarezi J.A."/>
            <person name="Labate C.A."/>
        </authorList>
    </citation>
    <scope>NUCLEOTIDE SEQUENCE</scope>
    <source>
        <strain evidence="2">MF-1</strain>
    </source>
</reference>
<evidence type="ECO:0000256" key="1">
    <source>
        <dbReference type="SAM" id="MobiDB-lite"/>
    </source>
</evidence>
<evidence type="ECO:0000313" key="3">
    <source>
        <dbReference type="Proteomes" id="UP000765509"/>
    </source>
</evidence>
<proteinExistence type="predicted"/>
<dbReference type="Proteomes" id="UP000765509">
    <property type="component" value="Unassembled WGS sequence"/>
</dbReference>
<dbReference type="AlphaFoldDB" id="A0A9Q3H0F6"/>
<feature type="region of interest" description="Disordered" evidence="1">
    <location>
        <begin position="267"/>
        <end position="295"/>
    </location>
</feature>
<dbReference type="PANTHER" id="PTHR11439">
    <property type="entry name" value="GAG-POL-RELATED RETROTRANSPOSON"/>
    <property type="match status" value="1"/>
</dbReference>
<gene>
    <name evidence="2" type="ORF">O181_026371</name>
</gene>
<sequence>MKIQNLINKVGLHLGQEKTDQICESQDDMIEHIPMKHYLSVPSNLKDARKDRHWESCENAPVEQKWYQSIIGSLNYLALGTRPNLSFAVGYLARYAGSPQEEHWGALKHLLACEALDLWSDADWGGEFQRSTSGFILRLFNCTIAWGSRRQKVVASSTCVAELMAMGMAMDILTFMIQLVRACLKNIQINIHCDNRAAILILEGFRTRIKSLERNFYIINDLIRKYVITLKWTTTLSQLADICTKQLGPAKNQQLLMKLMDDAEIEGECRNSSRQSQPGKKDVEHSRKPQAGSCN</sequence>
<dbReference type="OrthoDB" id="4026316at2759"/>
<protein>
    <recommendedName>
        <fullName evidence="4">Reverse transcriptase Ty1/copia-type domain-containing protein</fullName>
    </recommendedName>
</protein>
<evidence type="ECO:0000313" key="2">
    <source>
        <dbReference type="EMBL" id="MBW0486656.1"/>
    </source>
</evidence>
<dbReference type="PANTHER" id="PTHR11439:SF483">
    <property type="entry name" value="PEPTIDE SYNTHASE GLIP-LIKE, PUTATIVE (AFU_ORTHOLOGUE AFUA_3G12920)-RELATED"/>
    <property type="match status" value="1"/>
</dbReference>
<dbReference type="CDD" id="cd09272">
    <property type="entry name" value="RNase_HI_RT_Ty1"/>
    <property type="match status" value="1"/>
</dbReference>
<keyword evidence="3" id="KW-1185">Reference proteome</keyword>
<name>A0A9Q3H0F6_9BASI</name>
<accession>A0A9Q3H0F6</accession>
<comment type="caution">
    <text evidence="2">The sequence shown here is derived from an EMBL/GenBank/DDBJ whole genome shotgun (WGS) entry which is preliminary data.</text>
</comment>
<organism evidence="2 3">
    <name type="scientific">Austropuccinia psidii MF-1</name>
    <dbReference type="NCBI Taxonomy" id="1389203"/>
    <lineage>
        <taxon>Eukaryota</taxon>
        <taxon>Fungi</taxon>
        <taxon>Dikarya</taxon>
        <taxon>Basidiomycota</taxon>
        <taxon>Pucciniomycotina</taxon>
        <taxon>Pucciniomycetes</taxon>
        <taxon>Pucciniales</taxon>
        <taxon>Sphaerophragmiaceae</taxon>
        <taxon>Austropuccinia</taxon>
    </lineage>
</organism>
<evidence type="ECO:0008006" key="4">
    <source>
        <dbReference type="Google" id="ProtNLM"/>
    </source>
</evidence>
<dbReference type="EMBL" id="AVOT02008757">
    <property type="protein sequence ID" value="MBW0486656.1"/>
    <property type="molecule type" value="Genomic_DNA"/>
</dbReference>